<protein>
    <submittedName>
        <fullName evidence="1">Uncharacterized protein</fullName>
    </submittedName>
</protein>
<evidence type="ECO:0000313" key="2">
    <source>
        <dbReference type="Proteomes" id="UP000740727"/>
    </source>
</evidence>
<dbReference type="Proteomes" id="UP000740727">
    <property type="component" value="Unassembled WGS sequence"/>
</dbReference>
<gene>
    <name evidence="1" type="ORF">EBT44_07190</name>
</gene>
<dbReference type="EMBL" id="RFXN01000208">
    <property type="protein sequence ID" value="NBR94582.1"/>
    <property type="molecule type" value="Genomic_DNA"/>
</dbReference>
<name>A0A965GFB8_9PROT</name>
<accession>A0A965GFB8</accession>
<comment type="caution">
    <text evidence="1">The sequence shown here is derived from an EMBL/GenBank/DDBJ whole genome shotgun (WGS) entry which is preliminary data.</text>
</comment>
<evidence type="ECO:0000313" key="1">
    <source>
        <dbReference type="EMBL" id="NBR94582.1"/>
    </source>
</evidence>
<proteinExistence type="predicted"/>
<organism evidence="1 2">
    <name type="scientific">Candidatus Fonsibacter lacus</name>
    <dbReference type="NCBI Taxonomy" id="2576439"/>
    <lineage>
        <taxon>Bacteria</taxon>
        <taxon>Pseudomonadati</taxon>
        <taxon>Pseudomonadota</taxon>
        <taxon>Alphaproteobacteria</taxon>
        <taxon>Candidatus Pelagibacterales</taxon>
        <taxon>Candidatus Pelagibacterales incertae sedis</taxon>
        <taxon>Candidatus Fonsibacter</taxon>
    </lineage>
</organism>
<reference evidence="1" key="1">
    <citation type="submission" date="2018-10" db="EMBL/GenBank/DDBJ databases">
        <title>Iterative Subtractive Binning of Freshwater Chronoseries Metagenomes Recovers Nearly Complete Genomes from over Four Hundred Novel Species.</title>
        <authorList>
            <person name="Rodriguez-R L.M."/>
            <person name="Tsementzi D."/>
            <person name="Luo C."/>
            <person name="Konstantinidis K.T."/>
        </authorList>
    </citation>
    <scope>NUCLEOTIDE SEQUENCE</scope>
    <source>
        <strain evidence="1">WB5_2A_028</strain>
    </source>
</reference>
<dbReference type="AlphaFoldDB" id="A0A965GFB8"/>
<sequence length="204" mass="22968">MFAVSGAGVYVEDSANYVTQGEIVTGIYRWGIPDRKFVAKFDIRTTPLYGTITPYVSLDSGAYSSMTPHETALATEAVATGPQTKFIEAKFKLELNRGSATTAPTLTRWMARAYASPARSQVFRVPLLMHHKLRVHDTEYYFDVESELQALRDLVTNPIVVNYQENLETYSVVVEDLEFQVVDGYQQDWDLEGTCTVTMRSVQD</sequence>